<organism evidence="2 3">
    <name type="scientific">Tritrichomonas musculus</name>
    <dbReference type="NCBI Taxonomy" id="1915356"/>
    <lineage>
        <taxon>Eukaryota</taxon>
        <taxon>Metamonada</taxon>
        <taxon>Parabasalia</taxon>
        <taxon>Tritrichomonadida</taxon>
        <taxon>Tritrichomonadidae</taxon>
        <taxon>Tritrichomonas</taxon>
    </lineage>
</organism>
<reference evidence="2 3" key="1">
    <citation type="submission" date="2024-04" db="EMBL/GenBank/DDBJ databases">
        <title>Tritrichomonas musculus Genome.</title>
        <authorList>
            <person name="Alves-Ferreira E."/>
            <person name="Grigg M."/>
            <person name="Lorenzi H."/>
            <person name="Galac M."/>
        </authorList>
    </citation>
    <scope>NUCLEOTIDE SEQUENCE [LARGE SCALE GENOMIC DNA]</scope>
    <source>
        <strain evidence="2 3">EAF2021</strain>
    </source>
</reference>
<dbReference type="EMBL" id="JAPFFF010000029">
    <property type="protein sequence ID" value="KAK8846435.1"/>
    <property type="molecule type" value="Genomic_DNA"/>
</dbReference>
<feature type="compositionally biased region" description="Low complexity" evidence="1">
    <location>
        <begin position="312"/>
        <end position="331"/>
    </location>
</feature>
<comment type="caution">
    <text evidence="2">The sequence shown here is derived from an EMBL/GenBank/DDBJ whole genome shotgun (WGS) entry which is preliminary data.</text>
</comment>
<feature type="compositionally biased region" description="Low complexity" evidence="1">
    <location>
        <begin position="339"/>
        <end position="354"/>
    </location>
</feature>
<dbReference type="Proteomes" id="UP001470230">
    <property type="component" value="Unassembled WGS sequence"/>
</dbReference>
<protein>
    <submittedName>
        <fullName evidence="2">Uncharacterized protein</fullName>
    </submittedName>
</protein>
<sequence length="554" mass="64714">MLSLSTKFNDFNQSDQSFFISLINHISSGKGKCDINVSLKEKFSLDEAKCIQSFIKIYVNTYNEYPVSYQKVHTLFQKSTPIIQNALQTLQCTNKQFLSILTKLIENDPDFINNLYSKHSNHYIVTGAHENGSSVTFPSIRIKKNMYETEDNWEYKVLAGSPAMSAFIIESLIKSTPNRINFSKIKELVYGNSTGFIREYAVESNIKKGNKKQVEYVRLYISLCKTKTSPQEEIFYEQVSNDDEFVCDIMKSIKFDLVKYDDPELKIKNIMLKENCINEKENKTNYFGVRLADIQTLENHNYKHYDDIEYYSPSDSTDNGNNDSNDNTNENGKTKNENINDNNGNTNENKNSDSYNANDDSVALISSGKLTSDSSIEDLIFCDEEISQQKIKQIREENKNLDHLDFSESILLIFKYELLEMTPNTDHQYSIQIQMVKPPDDIKCLLLRWVDHFFPTFDIRYHLDEIFSVFYGFMNHYRIKTKQSHLIFFKCMNVADQVVTPLHYEEKKSYNKDRLVNNHKLDNNDNAQFYNKYDDYFDNFIDDSDDDELENAFK</sequence>
<keyword evidence="3" id="KW-1185">Reference proteome</keyword>
<name>A0ABR2HH92_9EUKA</name>
<evidence type="ECO:0000313" key="2">
    <source>
        <dbReference type="EMBL" id="KAK8846435.1"/>
    </source>
</evidence>
<proteinExistence type="predicted"/>
<feature type="region of interest" description="Disordered" evidence="1">
    <location>
        <begin position="308"/>
        <end position="358"/>
    </location>
</feature>
<evidence type="ECO:0000313" key="3">
    <source>
        <dbReference type="Proteomes" id="UP001470230"/>
    </source>
</evidence>
<accession>A0ABR2HH92</accession>
<gene>
    <name evidence="2" type="ORF">M9Y10_020456</name>
</gene>
<evidence type="ECO:0000256" key="1">
    <source>
        <dbReference type="SAM" id="MobiDB-lite"/>
    </source>
</evidence>